<dbReference type="Gene3D" id="3.30.420.40">
    <property type="match status" value="1"/>
</dbReference>
<evidence type="ECO:0000313" key="1">
    <source>
        <dbReference type="EMBL" id="VAV84423.1"/>
    </source>
</evidence>
<protein>
    <recommendedName>
        <fullName evidence="2">N-acetylglucosamine kinase</fullName>
    </recommendedName>
</protein>
<gene>
    <name evidence="1" type="ORF">MNBD_BACTEROID02-1004</name>
</gene>
<sequence length="68" mass="7690">MILVADSGSTKTSWIALNSKGETFFKIETKGLNPAVFDKKTLYERITSKKELNEVKNEVKRIFFYGAG</sequence>
<accession>A0A3B0RIQ6</accession>
<proteinExistence type="predicted"/>
<evidence type="ECO:0008006" key="2">
    <source>
        <dbReference type="Google" id="ProtNLM"/>
    </source>
</evidence>
<name>A0A3B0RIQ6_9ZZZZ</name>
<organism evidence="1">
    <name type="scientific">hydrothermal vent metagenome</name>
    <dbReference type="NCBI Taxonomy" id="652676"/>
    <lineage>
        <taxon>unclassified sequences</taxon>
        <taxon>metagenomes</taxon>
        <taxon>ecological metagenomes</taxon>
    </lineage>
</organism>
<reference evidence="1" key="1">
    <citation type="submission" date="2018-06" db="EMBL/GenBank/DDBJ databases">
        <authorList>
            <person name="Zhirakovskaya E."/>
        </authorList>
    </citation>
    <scope>NUCLEOTIDE SEQUENCE</scope>
</reference>
<dbReference type="SUPFAM" id="SSF53067">
    <property type="entry name" value="Actin-like ATPase domain"/>
    <property type="match status" value="1"/>
</dbReference>
<feature type="non-terminal residue" evidence="1">
    <location>
        <position position="68"/>
    </location>
</feature>
<dbReference type="InterPro" id="IPR043129">
    <property type="entry name" value="ATPase_NBD"/>
</dbReference>
<dbReference type="EMBL" id="UOEB01000154">
    <property type="protein sequence ID" value="VAV84423.1"/>
    <property type="molecule type" value="Genomic_DNA"/>
</dbReference>
<dbReference type="AlphaFoldDB" id="A0A3B0RIQ6"/>